<evidence type="ECO:0000256" key="1">
    <source>
        <dbReference type="ARBA" id="ARBA00009437"/>
    </source>
</evidence>
<evidence type="ECO:0000259" key="5">
    <source>
        <dbReference type="PROSITE" id="PS50931"/>
    </source>
</evidence>
<organism evidence="6 7">
    <name type="scientific">Plasticicumulans lactativorans</name>
    <dbReference type="NCBI Taxonomy" id="1133106"/>
    <lineage>
        <taxon>Bacteria</taxon>
        <taxon>Pseudomonadati</taxon>
        <taxon>Pseudomonadota</taxon>
        <taxon>Gammaproteobacteria</taxon>
        <taxon>Candidatus Competibacteraceae</taxon>
        <taxon>Plasticicumulans</taxon>
    </lineage>
</organism>
<dbReference type="CDD" id="cd05466">
    <property type="entry name" value="PBP2_LTTR_substrate"/>
    <property type="match status" value="1"/>
</dbReference>
<comment type="caution">
    <text evidence="6">The sequence shown here is derived from an EMBL/GenBank/DDBJ whole genome shotgun (WGS) entry which is preliminary data.</text>
</comment>
<dbReference type="Proteomes" id="UP000295765">
    <property type="component" value="Unassembled WGS sequence"/>
</dbReference>
<dbReference type="InterPro" id="IPR000847">
    <property type="entry name" value="LysR_HTH_N"/>
</dbReference>
<dbReference type="GO" id="GO:0003700">
    <property type="term" value="F:DNA-binding transcription factor activity"/>
    <property type="evidence" value="ECO:0007669"/>
    <property type="project" value="InterPro"/>
</dbReference>
<dbReference type="InterPro" id="IPR005119">
    <property type="entry name" value="LysR_subst-bd"/>
</dbReference>
<dbReference type="AlphaFoldDB" id="A0A4R2LAA6"/>
<dbReference type="EMBL" id="SLWY01000010">
    <property type="protein sequence ID" value="TCO81126.1"/>
    <property type="molecule type" value="Genomic_DNA"/>
</dbReference>
<evidence type="ECO:0000313" key="6">
    <source>
        <dbReference type="EMBL" id="TCO81126.1"/>
    </source>
</evidence>
<dbReference type="InterPro" id="IPR036390">
    <property type="entry name" value="WH_DNA-bd_sf"/>
</dbReference>
<keyword evidence="7" id="KW-1185">Reference proteome</keyword>
<evidence type="ECO:0000256" key="4">
    <source>
        <dbReference type="ARBA" id="ARBA00023163"/>
    </source>
</evidence>
<gene>
    <name evidence="6" type="ORF">EV699_110152</name>
</gene>
<dbReference type="RefSeq" id="WP_165904093.1">
    <property type="nucleotide sequence ID" value="NZ_SLWY01000010.1"/>
</dbReference>
<sequence length="297" mass="33148">MELKWLEDFLSLAETRSFSRSAEVRYVTQSTFSRRIKALELWIGVPLVDRSSYPTTLTPAGAAFRDTAEEALRVLYEMRDELRGKQRTNRDAVTFYALHALTVTFFPKWLSACVARIGRFDSRLVPDNPHNCVRALFEGSADFVLSYAHPSIPLLLDPGRYPSVHLASERFFAISAPDARGEPRYRLPGSRRAPLPYLAYSPNTFLGQAVEFIVGQQAEPPHLRCCFENPMADALKAMAVEGHGIAWMPENLIAEELQQGLLVPAGDAGFATGLDVRLYRALGGERSIVDTIWSNLG</sequence>
<accession>A0A4R2LAA6</accession>
<keyword evidence="2" id="KW-0805">Transcription regulation</keyword>
<comment type="similarity">
    <text evidence="1">Belongs to the LysR transcriptional regulatory family.</text>
</comment>
<dbReference type="Gene3D" id="3.40.190.10">
    <property type="entry name" value="Periplasmic binding protein-like II"/>
    <property type="match status" value="2"/>
</dbReference>
<dbReference type="Gene3D" id="1.10.10.10">
    <property type="entry name" value="Winged helix-like DNA-binding domain superfamily/Winged helix DNA-binding domain"/>
    <property type="match status" value="1"/>
</dbReference>
<evidence type="ECO:0000313" key="7">
    <source>
        <dbReference type="Proteomes" id="UP000295765"/>
    </source>
</evidence>
<feature type="domain" description="HTH lysR-type" evidence="5">
    <location>
        <begin position="1"/>
        <end position="58"/>
    </location>
</feature>
<dbReference type="PROSITE" id="PS50931">
    <property type="entry name" value="HTH_LYSR"/>
    <property type="match status" value="1"/>
</dbReference>
<dbReference type="SUPFAM" id="SSF53850">
    <property type="entry name" value="Periplasmic binding protein-like II"/>
    <property type="match status" value="1"/>
</dbReference>
<dbReference type="PANTHER" id="PTHR30126">
    <property type="entry name" value="HTH-TYPE TRANSCRIPTIONAL REGULATOR"/>
    <property type="match status" value="1"/>
</dbReference>
<name>A0A4R2LAA6_9GAMM</name>
<dbReference type="Pfam" id="PF03466">
    <property type="entry name" value="LysR_substrate"/>
    <property type="match status" value="1"/>
</dbReference>
<reference evidence="6 7" key="1">
    <citation type="submission" date="2019-03" db="EMBL/GenBank/DDBJ databases">
        <title>Genomic Encyclopedia of Type Strains, Phase IV (KMG-IV): sequencing the most valuable type-strain genomes for metagenomic binning, comparative biology and taxonomic classification.</title>
        <authorList>
            <person name="Goeker M."/>
        </authorList>
    </citation>
    <scope>NUCLEOTIDE SEQUENCE [LARGE SCALE GENOMIC DNA]</scope>
    <source>
        <strain evidence="6 7">DSM 25287</strain>
    </source>
</reference>
<proteinExistence type="inferred from homology"/>
<evidence type="ECO:0000256" key="3">
    <source>
        <dbReference type="ARBA" id="ARBA00023125"/>
    </source>
</evidence>
<dbReference type="PANTHER" id="PTHR30126:SF2">
    <property type="entry name" value="HTH-TYPE TRANSCRIPTIONAL REGULATOR YJIE"/>
    <property type="match status" value="1"/>
</dbReference>
<keyword evidence="3 6" id="KW-0238">DNA-binding</keyword>
<dbReference type="InterPro" id="IPR036388">
    <property type="entry name" value="WH-like_DNA-bd_sf"/>
</dbReference>
<keyword evidence="4" id="KW-0804">Transcription</keyword>
<dbReference type="GO" id="GO:0000976">
    <property type="term" value="F:transcription cis-regulatory region binding"/>
    <property type="evidence" value="ECO:0007669"/>
    <property type="project" value="TreeGrafter"/>
</dbReference>
<dbReference type="SUPFAM" id="SSF46785">
    <property type="entry name" value="Winged helix' DNA-binding domain"/>
    <property type="match status" value="1"/>
</dbReference>
<protein>
    <submittedName>
        <fullName evidence="6">DNA-binding transcriptional LysR family regulator</fullName>
    </submittedName>
</protein>
<evidence type="ECO:0000256" key="2">
    <source>
        <dbReference type="ARBA" id="ARBA00023015"/>
    </source>
</evidence>
<dbReference type="Pfam" id="PF00126">
    <property type="entry name" value="HTH_1"/>
    <property type="match status" value="1"/>
</dbReference>